<sequence length="288" mass="29339">MHSTTQSGAPRGDGWHFDVGKLPISMRHWAGLGIGYDSLTKFRSSFVDGGGRFNIPCGPYSAFCERIEAFHLDNDFRVPSRIDERTFGAPPSISSAAPHIAVNDTHHKMKITALLALLAASSTHAAPILNPTVSGDDLALKLGELHSKDGVNAVQAAAMMMAPAHAYGMPPSVSTSYPSKKAVSVPLVTPLAASTTPPAPSVDPLPMATPSMTPVMAPCPDATATAVVQAPTVDAPTTTGAGAGNSSAGGIDTTNMGSTATGPTMDSGATPPMTTPVMAPAPDATVTA</sequence>
<feature type="compositionally biased region" description="Polar residues" evidence="1">
    <location>
        <begin position="252"/>
        <end position="264"/>
    </location>
</feature>
<feature type="non-terminal residue" evidence="2">
    <location>
        <position position="288"/>
    </location>
</feature>
<dbReference type="Proteomes" id="UP000269721">
    <property type="component" value="Unassembled WGS sequence"/>
</dbReference>
<feature type="region of interest" description="Disordered" evidence="1">
    <location>
        <begin position="236"/>
        <end position="288"/>
    </location>
</feature>
<dbReference type="AlphaFoldDB" id="A0A4P9VXR9"/>
<evidence type="ECO:0000313" key="2">
    <source>
        <dbReference type="EMBL" id="RKO83513.1"/>
    </source>
</evidence>
<gene>
    <name evidence="2" type="ORF">BDK51DRAFT_37228</name>
</gene>
<evidence type="ECO:0000313" key="3">
    <source>
        <dbReference type="Proteomes" id="UP000269721"/>
    </source>
</evidence>
<accession>A0A4P9VXR9</accession>
<protein>
    <submittedName>
        <fullName evidence="2">Uncharacterized protein</fullName>
    </submittedName>
</protein>
<keyword evidence="3" id="KW-1185">Reference proteome</keyword>
<evidence type="ECO:0000256" key="1">
    <source>
        <dbReference type="SAM" id="MobiDB-lite"/>
    </source>
</evidence>
<reference evidence="3" key="1">
    <citation type="journal article" date="2018" name="Nat. Microbiol.">
        <title>Leveraging single-cell genomics to expand the fungal tree of life.</title>
        <authorList>
            <person name="Ahrendt S.R."/>
            <person name="Quandt C.A."/>
            <person name="Ciobanu D."/>
            <person name="Clum A."/>
            <person name="Salamov A."/>
            <person name="Andreopoulos B."/>
            <person name="Cheng J.F."/>
            <person name="Woyke T."/>
            <person name="Pelin A."/>
            <person name="Henrissat B."/>
            <person name="Reynolds N.K."/>
            <person name="Benny G.L."/>
            <person name="Smith M.E."/>
            <person name="James T.Y."/>
            <person name="Grigoriev I.V."/>
        </authorList>
    </citation>
    <scope>NUCLEOTIDE SEQUENCE [LARGE SCALE GENOMIC DNA]</scope>
</reference>
<proteinExistence type="predicted"/>
<feature type="compositionally biased region" description="Low complexity" evidence="1">
    <location>
        <begin position="236"/>
        <end position="250"/>
    </location>
</feature>
<dbReference type="EMBL" id="ML001148">
    <property type="protein sequence ID" value="RKO83513.1"/>
    <property type="molecule type" value="Genomic_DNA"/>
</dbReference>
<feature type="compositionally biased region" description="Low complexity" evidence="1">
    <location>
        <begin position="269"/>
        <end position="288"/>
    </location>
</feature>
<name>A0A4P9VXR9_9FUNG</name>
<organism evidence="2 3">
    <name type="scientific">Blyttiomyces helicus</name>
    <dbReference type="NCBI Taxonomy" id="388810"/>
    <lineage>
        <taxon>Eukaryota</taxon>
        <taxon>Fungi</taxon>
        <taxon>Fungi incertae sedis</taxon>
        <taxon>Chytridiomycota</taxon>
        <taxon>Chytridiomycota incertae sedis</taxon>
        <taxon>Chytridiomycetes</taxon>
        <taxon>Chytridiomycetes incertae sedis</taxon>
        <taxon>Blyttiomyces</taxon>
    </lineage>
</organism>